<comment type="caution">
    <text evidence="3">The sequence shown here is derived from an EMBL/GenBank/DDBJ whole genome shotgun (WGS) entry which is preliminary data.</text>
</comment>
<name>A0A433TQB2_ELYCH</name>
<feature type="chain" id="PRO_5019091313" description="Fibrinogen C-terminal domain-containing protein" evidence="1">
    <location>
        <begin position="23"/>
        <end position="283"/>
    </location>
</feature>
<dbReference type="PANTHER" id="PTHR19143:SF394">
    <property type="entry name" value="ANGIOPOIETIN-RELATED PROTEIN 3-LIKE"/>
    <property type="match status" value="1"/>
</dbReference>
<evidence type="ECO:0000256" key="1">
    <source>
        <dbReference type="SAM" id="SignalP"/>
    </source>
</evidence>
<dbReference type="EMBL" id="RQTK01000230">
    <property type="protein sequence ID" value="RUS83789.1"/>
    <property type="molecule type" value="Genomic_DNA"/>
</dbReference>
<gene>
    <name evidence="3" type="ORF">EGW08_008447</name>
</gene>
<dbReference type="SMART" id="SM00186">
    <property type="entry name" value="FBG"/>
    <property type="match status" value="1"/>
</dbReference>
<evidence type="ECO:0000259" key="2">
    <source>
        <dbReference type="PROSITE" id="PS51406"/>
    </source>
</evidence>
<dbReference type="GO" id="GO:0005615">
    <property type="term" value="C:extracellular space"/>
    <property type="evidence" value="ECO:0007669"/>
    <property type="project" value="TreeGrafter"/>
</dbReference>
<dbReference type="AlphaFoldDB" id="A0A433TQB2"/>
<keyword evidence="1" id="KW-0732">Signal</keyword>
<dbReference type="InterPro" id="IPR036056">
    <property type="entry name" value="Fibrinogen-like_C"/>
</dbReference>
<dbReference type="InterPro" id="IPR002181">
    <property type="entry name" value="Fibrinogen_a/b/g_C_dom"/>
</dbReference>
<dbReference type="Pfam" id="PF00147">
    <property type="entry name" value="Fibrinogen_C"/>
    <property type="match status" value="1"/>
</dbReference>
<dbReference type="Proteomes" id="UP000271974">
    <property type="component" value="Unassembled WGS sequence"/>
</dbReference>
<feature type="domain" description="Fibrinogen C-terminal" evidence="2">
    <location>
        <begin position="78"/>
        <end position="283"/>
    </location>
</feature>
<dbReference type="InterPro" id="IPR050373">
    <property type="entry name" value="Fibrinogen_C-term_domain"/>
</dbReference>
<reference evidence="3 4" key="1">
    <citation type="submission" date="2019-01" db="EMBL/GenBank/DDBJ databases">
        <title>A draft genome assembly of the solar-powered sea slug Elysia chlorotica.</title>
        <authorList>
            <person name="Cai H."/>
            <person name="Li Q."/>
            <person name="Fang X."/>
            <person name="Li J."/>
            <person name="Curtis N.E."/>
            <person name="Altenburger A."/>
            <person name="Shibata T."/>
            <person name="Feng M."/>
            <person name="Maeda T."/>
            <person name="Schwartz J.A."/>
            <person name="Shigenobu S."/>
            <person name="Lundholm N."/>
            <person name="Nishiyama T."/>
            <person name="Yang H."/>
            <person name="Hasebe M."/>
            <person name="Li S."/>
            <person name="Pierce S.K."/>
            <person name="Wang J."/>
        </authorList>
    </citation>
    <scope>NUCLEOTIDE SEQUENCE [LARGE SCALE GENOMIC DNA]</scope>
    <source>
        <strain evidence="3">EC2010</strain>
        <tissue evidence="3">Whole organism of an adult</tissue>
    </source>
</reference>
<protein>
    <recommendedName>
        <fullName evidence="2">Fibrinogen C-terminal domain-containing protein</fullName>
    </recommendedName>
</protein>
<dbReference type="OrthoDB" id="6081480at2759"/>
<dbReference type="STRING" id="188477.A0A433TQB2"/>
<dbReference type="SUPFAM" id="SSF56496">
    <property type="entry name" value="Fibrinogen C-terminal domain-like"/>
    <property type="match status" value="1"/>
</dbReference>
<dbReference type="Gene3D" id="3.90.215.10">
    <property type="entry name" value="Gamma Fibrinogen, chain A, domain 1"/>
    <property type="match status" value="1"/>
</dbReference>
<dbReference type="PROSITE" id="PS51406">
    <property type="entry name" value="FIBRINOGEN_C_2"/>
    <property type="match status" value="1"/>
</dbReference>
<evidence type="ECO:0000313" key="3">
    <source>
        <dbReference type="EMBL" id="RUS83789.1"/>
    </source>
</evidence>
<sequence length="283" mass="32775">MMKWGLCTTIVLYWVFLHHGHAQPLDEDTKKLIDEMFEEQTATLLEDFQRQLEIFDRSVYEQLEGFNYNVLNKLKLEHSDKLFPTECTKGMYVDPSFFPPPYVEISDVNPGVLCDYVTDGGGWIIIQKRPSVFTSFDRSWEEYKNGFGTFSEEYYMGNERIHEMTNRAQFELRIDLGYGEDLQYSQYASFKLGDESEGYTLMIGAFQPESTGIDFFQNLDGTKFSTKDRDNDENKSGNCAMLDKGGWWYTTCVGGTLSLNGRFQASDYGLNFREMKIREITAV</sequence>
<accession>A0A433TQB2</accession>
<evidence type="ECO:0000313" key="4">
    <source>
        <dbReference type="Proteomes" id="UP000271974"/>
    </source>
</evidence>
<dbReference type="InterPro" id="IPR014716">
    <property type="entry name" value="Fibrinogen_a/b/g_C_1"/>
</dbReference>
<organism evidence="3 4">
    <name type="scientific">Elysia chlorotica</name>
    <name type="common">Eastern emerald elysia</name>
    <name type="synonym">Sea slug</name>
    <dbReference type="NCBI Taxonomy" id="188477"/>
    <lineage>
        <taxon>Eukaryota</taxon>
        <taxon>Metazoa</taxon>
        <taxon>Spiralia</taxon>
        <taxon>Lophotrochozoa</taxon>
        <taxon>Mollusca</taxon>
        <taxon>Gastropoda</taxon>
        <taxon>Heterobranchia</taxon>
        <taxon>Euthyneura</taxon>
        <taxon>Panpulmonata</taxon>
        <taxon>Sacoglossa</taxon>
        <taxon>Placobranchoidea</taxon>
        <taxon>Plakobranchidae</taxon>
        <taxon>Elysia</taxon>
    </lineage>
</organism>
<keyword evidence="4" id="KW-1185">Reference proteome</keyword>
<dbReference type="PANTHER" id="PTHR19143">
    <property type="entry name" value="FIBRINOGEN/TENASCIN/ANGIOPOEITIN"/>
    <property type="match status" value="1"/>
</dbReference>
<proteinExistence type="predicted"/>
<feature type="signal peptide" evidence="1">
    <location>
        <begin position="1"/>
        <end position="22"/>
    </location>
</feature>